<organism evidence="1 2">
    <name type="scientific">Sphingobium xenophagum</name>
    <dbReference type="NCBI Taxonomy" id="121428"/>
    <lineage>
        <taxon>Bacteria</taxon>
        <taxon>Pseudomonadati</taxon>
        <taxon>Pseudomonadota</taxon>
        <taxon>Alphaproteobacteria</taxon>
        <taxon>Sphingomonadales</taxon>
        <taxon>Sphingomonadaceae</taxon>
        <taxon>Sphingobium</taxon>
    </lineage>
</organism>
<evidence type="ECO:0000313" key="1">
    <source>
        <dbReference type="EMBL" id="MDR7153348.1"/>
    </source>
</evidence>
<keyword evidence="2" id="KW-1185">Reference proteome</keyword>
<accession>A0ABU1WVM2</accession>
<evidence type="ECO:0000313" key="2">
    <source>
        <dbReference type="Proteomes" id="UP001267638"/>
    </source>
</evidence>
<reference evidence="1 2" key="1">
    <citation type="submission" date="2023-07" db="EMBL/GenBank/DDBJ databases">
        <title>Sorghum-associated microbial communities from plants grown in Nebraska, USA.</title>
        <authorList>
            <person name="Schachtman D."/>
        </authorList>
    </citation>
    <scope>NUCLEOTIDE SEQUENCE [LARGE SCALE GENOMIC DNA]</scope>
    <source>
        <strain evidence="1 2">4256</strain>
    </source>
</reference>
<proteinExistence type="predicted"/>
<dbReference type="Proteomes" id="UP001267638">
    <property type="component" value="Unassembled WGS sequence"/>
</dbReference>
<gene>
    <name evidence="1" type="ORF">J2W40_000142</name>
</gene>
<sequence>MRITYHDAVLKWKRCAGLLVPLNARCRPRELKRDPEEALGQQAFNIGSKADIDVSDQIKEVSL</sequence>
<protein>
    <submittedName>
        <fullName evidence="1">Uncharacterized protein</fullName>
    </submittedName>
</protein>
<dbReference type="RefSeq" id="WP_310221128.1">
    <property type="nucleotide sequence ID" value="NZ_JAVDWV010000001.1"/>
</dbReference>
<comment type="caution">
    <text evidence="1">The sequence shown here is derived from an EMBL/GenBank/DDBJ whole genome shotgun (WGS) entry which is preliminary data.</text>
</comment>
<dbReference type="EMBL" id="JAVDWV010000001">
    <property type="protein sequence ID" value="MDR7153348.1"/>
    <property type="molecule type" value="Genomic_DNA"/>
</dbReference>
<name>A0ABU1WVM2_SPHXE</name>